<feature type="region of interest" description="Disordered" evidence="1">
    <location>
        <begin position="1"/>
        <end position="37"/>
    </location>
</feature>
<evidence type="ECO:0000313" key="3">
    <source>
        <dbReference type="Proteomes" id="UP000324222"/>
    </source>
</evidence>
<sequence>MVINVGTSFATPPGTRRPSARQPDSPPACRRFGNGAFSGGEAQRTIYLVRIPRRLMSSVSDPR</sequence>
<evidence type="ECO:0000256" key="1">
    <source>
        <dbReference type="SAM" id="MobiDB-lite"/>
    </source>
</evidence>
<protein>
    <submittedName>
        <fullName evidence="2">Uncharacterized protein</fullName>
    </submittedName>
</protein>
<name>A0A5B7EIK0_PORTR</name>
<keyword evidence="3" id="KW-1185">Reference proteome</keyword>
<dbReference type="AlphaFoldDB" id="A0A5B7EIK0"/>
<feature type="compositionally biased region" description="Polar residues" evidence="1">
    <location>
        <begin position="1"/>
        <end position="10"/>
    </location>
</feature>
<comment type="caution">
    <text evidence="2">The sequence shown here is derived from an EMBL/GenBank/DDBJ whole genome shotgun (WGS) entry which is preliminary data.</text>
</comment>
<gene>
    <name evidence="2" type="ORF">E2C01_026365</name>
</gene>
<dbReference type="Proteomes" id="UP000324222">
    <property type="component" value="Unassembled WGS sequence"/>
</dbReference>
<organism evidence="2 3">
    <name type="scientific">Portunus trituberculatus</name>
    <name type="common">Swimming crab</name>
    <name type="synonym">Neptunus trituberculatus</name>
    <dbReference type="NCBI Taxonomy" id="210409"/>
    <lineage>
        <taxon>Eukaryota</taxon>
        <taxon>Metazoa</taxon>
        <taxon>Ecdysozoa</taxon>
        <taxon>Arthropoda</taxon>
        <taxon>Crustacea</taxon>
        <taxon>Multicrustacea</taxon>
        <taxon>Malacostraca</taxon>
        <taxon>Eumalacostraca</taxon>
        <taxon>Eucarida</taxon>
        <taxon>Decapoda</taxon>
        <taxon>Pleocyemata</taxon>
        <taxon>Brachyura</taxon>
        <taxon>Eubrachyura</taxon>
        <taxon>Portunoidea</taxon>
        <taxon>Portunidae</taxon>
        <taxon>Portuninae</taxon>
        <taxon>Portunus</taxon>
    </lineage>
</organism>
<evidence type="ECO:0000313" key="2">
    <source>
        <dbReference type="EMBL" id="MPC33026.1"/>
    </source>
</evidence>
<reference evidence="2 3" key="1">
    <citation type="submission" date="2019-05" db="EMBL/GenBank/DDBJ databases">
        <title>Another draft genome of Portunus trituberculatus and its Hox gene families provides insights of decapod evolution.</title>
        <authorList>
            <person name="Jeong J.-H."/>
            <person name="Song I."/>
            <person name="Kim S."/>
            <person name="Choi T."/>
            <person name="Kim D."/>
            <person name="Ryu S."/>
            <person name="Kim W."/>
        </authorList>
    </citation>
    <scope>NUCLEOTIDE SEQUENCE [LARGE SCALE GENOMIC DNA]</scope>
    <source>
        <tissue evidence="2">Muscle</tissue>
    </source>
</reference>
<accession>A0A5B7EIK0</accession>
<proteinExistence type="predicted"/>
<dbReference type="EMBL" id="VSRR010002745">
    <property type="protein sequence ID" value="MPC33026.1"/>
    <property type="molecule type" value="Genomic_DNA"/>
</dbReference>